<evidence type="ECO:0000313" key="2">
    <source>
        <dbReference type="Proteomes" id="UP000014500"/>
    </source>
</evidence>
<organism evidence="1 2">
    <name type="scientific">Strigamia maritima</name>
    <name type="common">European centipede</name>
    <name type="synonym">Geophilus maritimus</name>
    <dbReference type="NCBI Taxonomy" id="126957"/>
    <lineage>
        <taxon>Eukaryota</taxon>
        <taxon>Metazoa</taxon>
        <taxon>Ecdysozoa</taxon>
        <taxon>Arthropoda</taxon>
        <taxon>Myriapoda</taxon>
        <taxon>Chilopoda</taxon>
        <taxon>Pleurostigmophora</taxon>
        <taxon>Geophilomorpha</taxon>
        <taxon>Linotaeniidae</taxon>
        <taxon>Strigamia</taxon>
    </lineage>
</organism>
<dbReference type="HOGENOM" id="CLU_1295826_0_0_1"/>
<dbReference type="InterPro" id="IPR012337">
    <property type="entry name" value="RNaseH-like_sf"/>
</dbReference>
<dbReference type="AlphaFoldDB" id="T1J3L4"/>
<dbReference type="EMBL" id="JH431827">
    <property type="status" value="NOT_ANNOTATED_CDS"/>
    <property type="molecule type" value="Genomic_DNA"/>
</dbReference>
<proteinExistence type="predicted"/>
<dbReference type="PhylomeDB" id="T1J3L4"/>
<sequence>MFLKLKEMFDSLPNQSYLGITIHWINPNNFNRESAALACLRLIGNHTHEAIAAAIEEILAKYVNLLPKITMAVTNNGSNFVKAFSEYGKEFNDNNSSTTVNIQVEENSVGEDLDDENTQVQLISISKILDAVNADEESSNYYLPPHFCCAAHTMNLMATKDADKSLQANTRYKKYLRSGFAKATVLWNKYSKSPLAADTIHEITGCALIDPCE</sequence>
<dbReference type="SUPFAM" id="SSF53098">
    <property type="entry name" value="Ribonuclease H-like"/>
    <property type="match status" value="1"/>
</dbReference>
<name>T1J3L4_STRMM</name>
<dbReference type="OMA" id="HEITGCA"/>
<protein>
    <recommendedName>
        <fullName evidence="3">DUF659 domain-containing protein</fullName>
    </recommendedName>
</protein>
<reference evidence="2" key="1">
    <citation type="submission" date="2011-05" db="EMBL/GenBank/DDBJ databases">
        <authorList>
            <person name="Richards S.R."/>
            <person name="Qu J."/>
            <person name="Jiang H."/>
            <person name="Jhangiani S.N."/>
            <person name="Agravi P."/>
            <person name="Goodspeed R."/>
            <person name="Gross S."/>
            <person name="Mandapat C."/>
            <person name="Jackson L."/>
            <person name="Mathew T."/>
            <person name="Pu L."/>
            <person name="Thornton R."/>
            <person name="Saada N."/>
            <person name="Wilczek-Boney K.B."/>
            <person name="Lee S."/>
            <person name="Kovar C."/>
            <person name="Wu Y."/>
            <person name="Scherer S.E."/>
            <person name="Worley K.C."/>
            <person name="Muzny D.M."/>
            <person name="Gibbs R."/>
        </authorList>
    </citation>
    <scope>NUCLEOTIDE SEQUENCE</scope>
    <source>
        <strain evidence="2">Brora</strain>
    </source>
</reference>
<dbReference type="Proteomes" id="UP000014500">
    <property type="component" value="Unassembled WGS sequence"/>
</dbReference>
<dbReference type="PANTHER" id="PTHR47501">
    <property type="entry name" value="TRANSPOSASE-RELATED"/>
    <property type="match status" value="1"/>
</dbReference>
<dbReference type="EnsemblMetazoa" id="SMAR008181-RA">
    <property type="protein sequence ID" value="SMAR008181-PA"/>
    <property type="gene ID" value="SMAR008181"/>
</dbReference>
<evidence type="ECO:0008006" key="3">
    <source>
        <dbReference type="Google" id="ProtNLM"/>
    </source>
</evidence>
<accession>T1J3L4</accession>
<dbReference type="PANTHER" id="PTHR47501:SF5">
    <property type="entry name" value="HAT C-TERMINAL DIMERISATION DOMAIN-CONTAINING PROTEIN"/>
    <property type="match status" value="1"/>
</dbReference>
<reference evidence="1" key="2">
    <citation type="submission" date="2015-02" db="UniProtKB">
        <authorList>
            <consortium name="EnsemblMetazoa"/>
        </authorList>
    </citation>
    <scope>IDENTIFICATION</scope>
</reference>
<evidence type="ECO:0000313" key="1">
    <source>
        <dbReference type="EnsemblMetazoa" id="SMAR008181-PA"/>
    </source>
</evidence>
<dbReference type="STRING" id="126957.T1J3L4"/>
<keyword evidence="2" id="KW-1185">Reference proteome</keyword>